<reference evidence="1" key="2">
    <citation type="journal article" date="2015" name="Data Brief">
        <title>Shoot transcriptome of the giant reed, Arundo donax.</title>
        <authorList>
            <person name="Barrero R.A."/>
            <person name="Guerrero F.D."/>
            <person name="Moolhuijzen P."/>
            <person name="Goolsby J.A."/>
            <person name="Tidwell J."/>
            <person name="Bellgard S.E."/>
            <person name="Bellgard M.I."/>
        </authorList>
    </citation>
    <scope>NUCLEOTIDE SEQUENCE</scope>
    <source>
        <tissue evidence="1">Shoot tissue taken approximately 20 cm above the soil surface</tissue>
    </source>
</reference>
<proteinExistence type="predicted"/>
<reference evidence="1" key="1">
    <citation type="submission" date="2014-09" db="EMBL/GenBank/DDBJ databases">
        <authorList>
            <person name="Magalhaes I.L.F."/>
            <person name="Oliveira U."/>
            <person name="Santos F.R."/>
            <person name="Vidigal T.H.D.A."/>
            <person name="Brescovit A.D."/>
            <person name="Santos A.J."/>
        </authorList>
    </citation>
    <scope>NUCLEOTIDE SEQUENCE</scope>
    <source>
        <tissue evidence="1">Shoot tissue taken approximately 20 cm above the soil surface</tissue>
    </source>
</reference>
<sequence>MFMQQDRHIIRNNITIPMTRHFSLAIRTENDDVSSILMTSHV</sequence>
<name>A0A0A9ERD3_ARUDO</name>
<dbReference type="AlphaFoldDB" id="A0A0A9ERD3"/>
<accession>A0A0A9ERD3</accession>
<organism evidence="1">
    <name type="scientific">Arundo donax</name>
    <name type="common">Giant reed</name>
    <name type="synonym">Donax arundinaceus</name>
    <dbReference type="NCBI Taxonomy" id="35708"/>
    <lineage>
        <taxon>Eukaryota</taxon>
        <taxon>Viridiplantae</taxon>
        <taxon>Streptophyta</taxon>
        <taxon>Embryophyta</taxon>
        <taxon>Tracheophyta</taxon>
        <taxon>Spermatophyta</taxon>
        <taxon>Magnoliopsida</taxon>
        <taxon>Liliopsida</taxon>
        <taxon>Poales</taxon>
        <taxon>Poaceae</taxon>
        <taxon>PACMAD clade</taxon>
        <taxon>Arundinoideae</taxon>
        <taxon>Arundineae</taxon>
        <taxon>Arundo</taxon>
    </lineage>
</organism>
<dbReference type="EMBL" id="GBRH01195274">
    <property type="protein sequence ID" value="JAE02622.1"/>
    <property type="molecule type" value="Transcribed_RNA"/>
</dbReference>
<protein>
    <submittedName>
        <fullName evidence="1">Uncharacterized protein</fullName>
    </submittedName>
</protein>
<evidence type="ECO:0000313" key="1">
    <source>
        <dbReference type="EMBL" id="JAE02622.1"/>
    </source>
</evidence>